<comment type="caution">
    <text evidence="6">The sequence shown here is derived from an EMBL/GenBank/DDBJ whole genome shotgun (WGS) entry which is preliminary data.</text>
</comment>
<evidence type="ECO:0000313" key="7">
    <source>
        <dbReference type="Proteomes" id="UP000593567"/>
    </source>
</evidence>
<evidence type="ECO:0000256" key="2">
    <source>
        <dbReference type="ARBA" id="ARBA00023006"/>
    </source>
</evidence>
<dbReference type="OrthoDB" id="294052at2759"/>
<dbReference type="InterPro" id="IPR045820">
    <property type="entry name" value="CLEC16A/TT9_C"/>
</dbReference>
<dbReference type="AlphaFoldDB" id="A0A7J7JGM2"/>
<evidence type="ECO:0000256" key="3">
    <source>
        <dbReference type="SAM" id="MobiDB-lite"/>
    </source>
</evidence>
<dbReference type="Pfam" id="PF09758">
    <property type="entry name" value="FPL"/>
    <property type="match status" value="1"/>
</dbReference>
<dbReference type="EMBL" id="VXIV02002536">
    <property type="protein sequence ID" value="KAF6024766.1"/>
    <property type="molecule type" value="Genomic_DNA"/>
</dbReference>
<reference evidence="6" key="1">
    <citation type="submission" date="2020-06" db="EMBL/GenBank/DDBJ databases">
        <title>Draft genome of Bugula neritina, a colonial animal packing powerful symbionts and potential medicines.</title>
        <authorList>
            <person name="Rayko M."/>
        </authorList>
    </citation>
    <scope>NUCLEOTIDE SEQUENCE [LARGE SCALE GENOMIC DNA]</scope>
    <source>
        <strain evidence="6">Kwan_BN1</strain>
    </source>
</reference>
<dbReference type="GO" id="GO:0016197">
    <property type="term" value="P:endosomal transport"/>
    <property type="evidence" value="ECO:0007669"/>
    <property type="project" value="TreeGrafter"/>
</dbReference>
<dbReference type="GO" id="GO:1901096">
    <property type="term" value="P:regulation of autophagosome maturation"/>
    <property type="evidence" value="ECO:0007669"/>
    <property type="project" value="TreeGrafter"/>
</dbReference>
<feature type="domain" description="CLEC16A/TT9 C-terminal" evidence="5">
    <location>
        <begin position="317"/>
        <end position="753"/>
    </location>
</feature>
<dbReference type="InterPro" id="IPR039272">
    <property type="entry name" value="CLEC16A/TT9"/>
</dbReference>
<evidence type="ECO:0000313" key="6">
    <source>
        <dbReference type="EMBL" id="KAF6024766.1"/>
    </source>
</evidence>
<dbReference type="PANTHER" id="PTHR21481">
    <property type="entry name" value="PROTEIN CLEC16A"/>
    <property type="match status" value="1"/>
</dbReference>
<feature type="compositionally biased region" description="Polar residues" evidence="3">
    <location>
        <begin position="764"/>
        <end position="781"/>
    </location>
</feature>
<dbReference type="PANTHER" id="PTHR21481:SF0">
    <property type="entry name" value="PROTEIN CLEC16A"/>
    <property type="match status" value="1"/>
</dbReference>
<accession>A0A7J7JGM2</accession>
<comment type="similarity">
    <text evidence="1">Belongs to the CLEC16A/gop-1 family.</text>
</comment>
<proteinExistence type="inferred from homology"/>
<dbReference type="InterPro" id="IPR019155">
    <property type="entry name" value="CLEC16A/TT9_N"/>
</dbReference>
<dbReference type="GO" id="GO:0005770">
    <property type="term" value="C:late endosome"/>
    <property type="evidence" value="ECO:0007669"/>
    <property type="project" value="TreeGrafter"/>
</dbReference>
<dbReference type="GO" id="GO:0006914">
    <property type="term" value="P:autophagy"/>
    <property type="evidence" value="ECO:0007669"/>
    <property type="project" value="UniProtKB-KW"/>
</dbReference>
<keyword evidence="2" id="KW-0072">Autophagy</keyword>
<feature type="domain" description="FPL" evidence="4">
    <location>
        <begin position="60"/>
        <end position="207"/>
    </location>
</feature>
<feature type="region of interest" description="Disordered" evidence="3">
    <location>
        <begin position="764"/>
        <end position="790"/>
    </location>
</feature>
<organism evidence="6 7">
    <name type="scientific">Bugula neritina</name>
    <name type="common">Brown bryozoan</name>
    <name type="synonym">Sertularia neritina</name>
    <dbReference type="NCBI Taxonomy" id="10212"/>
    <lineage>
        <taxon>Eukaryota</taxon>
        <taxon>Metazoa</taxon>
        <taxon>Spiralia</taxon>
        <taxon>Lophotrochozoa</taxon>
        <taxon>Bryozoa</taxon>
        <taxon>Gymnolaemata</taxon>
        <taxon>Cheilostomatida</taxon>
        <taxon>Flustrina</taxon>
        <taxon>Buguloidea</taxon>
        <taxon>Bugulidae</taxon>
        <taxon>Bugula</taxon>
    </lineage>
</organism>
<evidence type="ECO:0000259" key="5">
    <source>
        <dbReference type="Pfam" id="PF19439"/>
    </source>
</evidence>
<dbReference type="Pfam" id="PF19439">
    <property type="entry name" value="CLEC16A_C"/>
    <property type="match status" value="2"/>
</dbReference>
<sequence length="805" mass="91570">MPGLVISAELKEEEMLRNKIFGSSKPKNVHSLENLKYLYNVLLRHQTVTESNRALLVETLRSISEILIWGDQNDSTVFDFFLEKNMLVFFIKYLEQKSGQYISVQLLQTLNILFENISKETCIYFLLSNNHVNSIISHQFDFTDEEVMAYYISFMKTLSLKLNKYTIHFFFNEHSEDFPLYTQAIKFFNHSESMVRIAVRTITLNIYKVENQRMQTFIREKTCAPYFSNLVWYMGNHVLELNSCVQHDINHKSKDKLQDLVAEHLDHLHYLNDILGLGIDLLNNILTDYLLNRLYIPLYVNSLIPDQDSQVGLSESQTNTTDDEKLGKDSVTASSLSLLQRPYIKAIVECLDAVDDDFRALLALCLLYAIGQNTGLNQEQLDTINFTTRMSKRKDTYNELLVDKIIKIITLSSQFAGKVRLATLELSIMVLNMLVVMDDGTSCLRDNHYATLISIKEESMALLRDVFKTEEIFLDMFEDEFREMTKRELNVEYLTMEATILLQPTSTPLTDIKFIQRLPCGEVERIRKAIRVYLHIRKLLQNLNGDIETQLPLSKSSDCVKVGDVLDLNNSDLIGCTVIRDKSSKKERRFLVIDITQLIMVEPETGRLGWGVVRFAGYLQDVEVTGDRDDSRSLHINIHKPASSHLAKPLPLLTAKLTFDDHIRCVAAKQRLTKGRTKARQRKMMVIANMLDLTTTQANAILQPSSTGYSLFSNSVRPVPGRITQVTSRPRSQAVSKVTEEVSALKQVRKSDTDLSKTDAYQALNSSQHVDGDSSLRQSTQGSSGASGASGGEGILSHLCLIFAL</sequence>
<protein>
    <submittedName>
        <fullName evidence="6">CLEC16A</fullName>
    </submittedName>
</protein>
<keyword evidence="7" id="KW-1185">Reference proteome</keyword>
<dbReference type="GO" id="GO:0005794">
    <property type="term" value="C:Golgi apparatus"/>
    <property type="evidence" value="ECO:0007669"/>
    <property type="project" value="TreeGrafter"/>
</dbReference>
<dbReference type="GO" id="GO:0007034">
    <property type="term" value="P:vacuolar transport"/>
    <property type="evidence" value="ECO:0007669"/>
    <property type="project" value="TreeGrafter"/>
</dbReference>
<gene>
    <name evidence="6" type="ORF">EB796_016926</name>
</gene>
<name>A0A7J7JGM2_BUGNE</name>
<feature type="domain" description="CLEC16A/TT9 C-terminal" evidence="5">
    <location>
        <begin position="253"/>
        <end position="308"/>
    </location>
</feature>
<dbReference type="Proteomes" id="UP000593567">
    <property type="component" value="Unassembled WGS sequence"/>
</dbReference>
<evidence type="ECO:0000259" key="4">
    <source>
        <dbReference type="Pfam" id="PF09758"/>
    </source>
</evidence>
<evidence type="ECO:0000256" key="1">
    <source>
        <dbReference type="ARBA" id="ARBA00006441"/>
    </source>
</evidence>